<keyword evidence="4" id="KW-1185">Reference proteome</keyword>
<evidence type="ECO:0000256" key="1">
    <source>
        <dbReference type="SAM" id="MobiDB-lite"/>
    </source>
</evidence>
<feature type="transmembrane region" description="Helical" evidence="2">
    <location>
        <begin position="85"/>
        <end position="108"/>
    </location>
</feature>
<keyword evidence="2" id="KW-1133">Transmembrane helix</keyword>
<feature type="compositionally biased region" description="Basic and acidic residues" evidence="1">
    <location>
        <begin position="392"/>
        <end position="401"/>
    </location>
</feature>
<feature type="transmembrane region" description="Helical" evidence="2">
    <location>
        <begin position="151"/>
        <end position="174"/>
    </location>
</feature>
<reference evidence="3" key="2">
    <citation type="submission" date="2023-05" db="EMBL/GenBank/DDBJ databases">
        <authorList>
            <consortium name="Lawrence Berkeley National Laboratory"/>
            <person name="Steindorff A."/>
            <person name="Hensen N."/>
            <person name="Bonometti L."/>
            <person name="Westerberg I."/>
            <person name="Brannstrom I.O."/>
            <person name="Guillou S."/>
            <person name="Cros-Aarteil S."/>
            <person name="Calhoun S."/>
            <person name="Haridas S."/>
            <person name="Kuo A."/>
            <person name="Mondo S."/>
            <person name="Pangilinan J."/>
            <person name="Riley R."/>
            <person name="Labutti K."/>
            <person name="Andreopoulos B."/>
            <person name="Lipzen A."/>
            <person name="Chen C."/>
            <person name="Yanf M."/>
            <person name="Daum C."/>
            <person name="Ng V."/>
            <person name="Clum A."/>
            <person name="Ohm R."/>
            <person name="Martin F."/>
            <person name="Silar P."/>
            <person name="Natvig D."/>
            <person name="Lalanne C."/>
            <person name="Gautier V."/>
            <person name="Ament-Velasquez S.L."/>
            <person name="Kruys A."/>
            <person name="Hutchinson M.I."/>
            <person name="Powell A.J."/>
            <person name="Barry K."/>
            <person name="Miller A.N."/>
            <person name="Grigoriev I.V."/>
            <person name="Debuchy R."/>
            <person name="Gladieux P."/>
            <person name="Thoren M.H."/>
            <person name="Johannesson H."/>
        </authorList>
    </citation>
    <scope>NUCLEOTIDE SEQUENCE</scope>
    <source>
        <strain evidence="3">CBS 103.79</strain>
    </source>
</reference>
<dbReference type="Proteomes" id="UP001303889">
    <property type="component" value="Unassembled WGS sequence"/>
</dbReference>
<comment type="caution">
    <text evidence="3">The sequence shown here is derived from an EMBL/GenBank/DDBJ whole genome shotgun (WGS) entry which is preliminary data.</text>
</comment>
<protein>
    <recommendedName>
        <fullName evidence="5">MARVEL domain-containing protein</fullName>
    </recommendedName>
</protein>
<accession>A0AAN6MRW3</accession>
<evidence type="ECO:0000313" key="4">
    <source>
        <dbReference type="Proteomes" id="UP001303889"/>
    </source>
</evidence>
<reference evidence="3" key="1">
    <citation type="journal article" date="2023" name="Mol. Phylogenet. Evol.">
        <title>Genome-scale phylogeny and comparative genomics of the fungal order Sordariales.</title>
        <authorList>
            <person name="Hensen N."/>
            <person name="Bonometti L."/>
            <person name="Westerberg I."/>
            <person name="Brannstrom I.O."/>
            <person name="Guillou S."/>
            <person name="Cros-Aarteil S."/>
            <person name="Calhoun S."/>
            <person name="Haridas S."/>
            <person name="Kuo A."/>
            <person name="Mondo S."/>
            <person name="Pangilinan J."/>
            <person name="Riley R."/>
            <person name="LaButti K."/>
            <person name="Andreopoulos B."/>
            <person name="Lipzen A."/>
            <person name="Chen C."/>
            <person name="Yan M."/>
            <person name="Daum C."/>
            <person name="Ng V."/>
            <person name="Clum A."/>
            <person name="Steindorff A."/>
            <person name="Ohm R.A."/>
            <person name="Martin F."/>
            <person name="Silar P."/>
            <person name="Natvig D.O."/>
            <person name="Lalanne C."/>
            <person name="Gautier V."/>
            <person name="Ament-Velasquez S.L."/>
            <person name="Kruys A."/>
            <person name="Hutchinson M.I."/>
            <person name="Powell A.J."/>
            <person name="Barry K."/>
            <person name="Miller A.N."/>
            <person name="Grigoriev I.V."/>
            <person name="Debuchy R."/>
            <person name="Gladieux P."/>
            <person name="Hiltunen Thoren M."/>
            <person name="Johannesson H."/>
        </authorList>
    </citation>
    <scope>NUCLEOTIDE SEQUENCE</scope>
    <source>
        <strain evidence="3">CBS 103.79</strain>
    </source>
</reference>
<feature type="compositionally biased region" description="Polar residues" evidence="1">
    <location>
        <begin position="330"/>
        <end position="341"/>
    </location>
</feature>
<name>A0AAN6MRW3_9PEZI</name>
<sequence length="449" mass="47139">MPPVVRDTLSLRPSGFYAYTFLAARAAQVAALAVTTGLAGNLLFVASRGGQEPAATVIVVILFTSAALTWTLFSWTGYSRRYLPYMATWAADAVFLVPFVAITIALGLPMADAQCASVSANGKFEITAPPGSQIGKITFARDGRAACTKLFAAWVLLIVVCAGFAVSALAVGFLDLGERQLRKAIFAVREEPQGSGAGVPYVQGTSDFRGRGFAPTPAPPSRVDWSAPAARNGAPEMDQYGDPRPSFADDQLNLNRPITLAPPRMGPRMGGGGGRYEETLGQPAAARMPRLRPEDGAGGGFGRATPSQERYDASVQPTVAGPYGKRPAVPSTNGLLRSNANAIRGNDGNGRTPVASMPSNSASFDEAPTKNPVESPKRGLWKAPGTIPLDSGDLRKPHESLVPKPLSLGRGGKSTTDKGEGQSTESGWWGALAGVINRPEAEYDPNNVV</sequence>
<organism evidence="3 4">
    <name type="scientific">Staphylotrichum tortipilum</name>
    <dbReference type="NCBI Taxonomy" id="2831512"/>
    <lineage>
        <taxon>Eukaryota</taxon>
        <taxon>Fungi</taxon>
        <taxon>Dikarya</taxon>
        <taxon>Ascomycota</taxon>
        <taxon>Pezizomycotina</taxon>
        <taxon>Sordariomycetes</taxon>
        <taxon>Sordariomycetidae</taxon>
        <taxon>Sordariales</taxon>
        <taxon>Chaetomiaceae</taxon>
        <taxon>Staphylotrichum</taxon>
    </lineage>
</organism>
<gene>
    <name evidence="3" type="ORF">C8A05DRAFT_41331</name>
</gene>
<feature type="transmembrane region" description="Helical" evidence="2">
    <location>
        <begin position="54"/>
        <end position="73"/>
    </location>
</feature>
<proteinExistence type="predicted"/>
<dbReference type="EMBL" id="MU855347">
    <property type="protein sequence ID" value="KAK3905754.1"/>
    <property type="molecule type" value="Genomic_DNA"/>
</dbReference>
<evidence type="ECO:0008006" key="5">
    <source>
        <dbReference type="Google" id="ProtNLM"/>
    </source>
</evidence>
<feature type="region of interest" description="Disordered" evidence="1">
    <location>
        <begin position="289"/>
        <end position="449"/>
    </location>
</feature>
<dbReference type="AlphaFoldDB" id="A0AAN6MRW3"/>
<evidence type="ECO:0000313" key="3">
    <source>
        <dbReference type="EMBL" id="KAK3905754.1"/>
    </source>
</evidence>
<evidence type="ECO:0000256" key="2">
    <source>
        <dbReference type="SAM" id="Phobius"/>
    </source>
</evidence>
<keyword evidence="2" id="KW-0472">Membrane</keyword>
<keyword evidence="2" id="KW-0812">Transmembrane</keyword>